<name>A0A448KFH2_9ACTO</name>
<organism evidence="2 3">
    <name type="scientific">Actinomyces slackii</name>
    <dbReference type="NCBI Taxonomy" id="52774"/>
    <lineage>
        <taxon>Bacteria</taxon>
        <taxon>Bacillati</taxon>
        <taxon>Actinomycetota</taxon>
        <taxon>Actinomycetes</taxon>
        <taxon>Actinomycetales</taxon>
        <taxon>Actinomycetaceae</taxon>
        <taxon>Actinomyces</taxon>
    </lineage>
</organism>
<evidence type="ECO:0000256" key="1">
    <source>
        <dbReference type="SAM" id="MobiDB-lite"/>
    </source>
</evidence>
<gene>
    <name evidence="2" type="ORF">NCTC11923_02312</name>
</gene>
<protein>
    <submittedName>
        <fullName evidence="2">Uncharacterized protein</fullName>
    </submittedName>
</protein>
<evidence type="ECO:0000313" key="3">
    <source>
        <dbReference type="Proteomes" id="UP000276899"/>
    </source>
</evidence>
<dbReference type="STRING" id="1278298.GCA_000428685_01302"/>
<accession>A0A448KFH2</accession>
<dbReference type="AlphaFoldDB" id="A0A448KFH2"/>
<dbReference type="KEGG" id="asla:NCTC11923_02312"/>
<dbReference type="Proteomes" id="UP000276899">
    <property type="component" value="Chromosome"/>
</dbReference>
<proteinExistence type="predicted"/>
<reference evidence="2 3" key="1">
    <citation type="submission" date="2018-12" db="EMBL/GenBank/DDBJ databases">
        <authorList>
            <consortium name="Pathogen Informatics"/>
        </authorList>
    </citation>
    <scope>NUCLEOTIDE SEQUENCE [LARGE SCALE GENOMIC DNA]</scope>
    <source>
        <strain evidence="2 3">NCTC11923</strain>
    </source>
</reference>
<evidence type="ECO:0000313" key="2">
    <source>
        <dbReference type="EMBL" id="VEG75640.1"/>
    </source>
</evidence>
<feature type="compositionally biased region" description="Basic and acidic residues" evidence="1">
    <location>
        <begin position="102"/>
        <end position="115"/>
    </location>
</feature>
<dbReference type="EMBL" id="LR134363">
    <property type="protein sequence ID" value="VEG75640.1"/>
    <property type="molecule type" value="Genomic_DNA"/>
</dbReference>
<feature type="region of interest" description="Disordered" evidence="1">
    <location>
        <begin position="93"/>
        <end position="129"/>
    </location>
</feature>
<keyword evidence="3" id="KW-1185">Reference proteome</keyword>
<dbReference type="RefSeq" id="WP_232012026.1">
    <property type="nucleotide sequence ID" value="NZ_CBCRWE010000049.1"/>
</dbReference>
<sequence>MGAMIIPLAIVSAVGLLVLGLVVADRYPIRTWPARIRGLVQDARNKDEDDVEVVSPEARLSDLMTREGPSAYTRTESFQGLVDVVDKALDTTERATGSARTRAQEFEARRQEARRAKARSPQHGKAVEG</sequence>